<feature type="compositionally biased region" description="Basic residues" evidence="4">
    <location>
        <begin position="1"/>
        <end position="15"/>
    </location>
</feature>
<feature type="region of interest" description="Disordered" evidence="4">
    <location>
        <begin position="254"/>
        <end position="328"/>
    </location>
</feature>
<feature type="compositionally biased region" description="Low complexity" evidence="4">
    <location>
        <begin position="73"/>
        <end position="83"/>
    </location>
</feature>
<comment type="caution">
    <text evidence="5">The sequence shown here is derived from an EMBL/GenBank/DDBJ whole genome shotgun (WGS) entry which is preliminary data.</text>
</comment>
<gene>
    <name evidence="5" type="ORF">M0813_16349</name>
</gene>
<feature type="compositionally biased region" description="Basic residues" evidence="4">
    <location>
        <begin position="36"/>
        <end position="49"/>
    </location>
</feature>
<dbReference type="EMBL" id="JAOAOG010000085">
    <property type="protein sequence ID" value="KAJ6250087.1"/>
    <property type="molecule type" value="Genomic_DNA"/>
</dbReference>
<evidence type="ECO:0000256" key="4">
    <source>
        <dbReference type="SAM" id="MobiDB-lite"/>
    </source>
</evidence>
<evidence type="ECO:0000313" key="5">
    <source>
        <dbReference type="EMBL" id="KAJ6250087.1"/>
    </source>
</evidence>
<dbReference type="InterPro" id="IPR010756">
    <property type="entry name" value="Tls1-like"/>
</dbReference>
<feature type="region of interest" description="Disordered" evidence="4">
    <location>
        <begin position="117"/>
        <end position="142"/>
    </location>
</feature>
<reference evidence="5" key="1">
    <citation type="submission" date="2022-08" db="EMBL/GenBank/DDBJ databases">
        <title>Novel sulfate-reducing endosymbionts in the free-living metamonad Anaeramoeba.</title>
        <authorList>
            <person name="Jerlstrom-Hultqvist J."/>
            <person name="Cepicka I."/>
            <person name="Gallot-Lavallee L."/>
            <person name="Salas-Leiva D."/>
            <person name="Curtis B.A."/>
            <person name="Zahonova K."/>
            <person name="Pipaliya S."/>
            <person name="Dacks J."/>
            <person name="Roger A.J."/>
        </authorList>
    </citation>
    <scope>NUCLEOTIDE SEQUENCE</scope>
    <source>
        <strain evidence="5">Schooner1</strain>
    </source>
</reference>
<feature type="region of interest" description="Disordered" evidence="4">
    <location>
        <begin position="201"/>
        <end position="228"/>
    </location>
</feature>
<feature type="region of interest" description="Disordered" evidence="4">
    <location>
        <begin position="1"/>
        <end position="104"/>
    </location>
</feature>
<comment type="subcellular location">
    <subcellularLocation>
        <location evidence="1">Nucleus</location>
    </subcellularLocation>
</comment>
<feature type="compositionally biased region" description="Basic and acidic residues" evidence="4">
    <location>
        <begin position="23"/>
        <end position="35"/>
    </location>
</feature>
<organism evidence="5 6">
    <name type="scientific">Anaeramoeba flamelloides</name>
    <dbReference type="NCBI Taxonomy" id="1746091"/>
    <lineage>
        <taxon>Eukaryota</taxon>
        <taxon>Metamonada</taxon>
        <taxon>Anaeramoebidae</taxon>
        <taxon>Anaeramoeba</taxon>
    </lineage>
</organism>
<proteinExistence type="inferred from homology"/>
<dbReference type="Pfam" id="PF07052">
    <property type="entry name" value="Hep_59"/>
    <property type="match status" value="1"/>
</dbReference>
<comment type="similarity">
    <text evidence="2">Belongs to the TLS1 family.</text>
</comment>
<protein>
    <submittedName>
        <fullName evidence="5">Telomere length and silencing protein 1 tls1 family member</fullName>
    </submittedName>
</protein>
<sequence length="359" mass="42499">MSVKFRKIRKKRKPNRSITTTLNEKEEKQESEKVTRKVQNKFEKRRRLLKGINASVLTNKDSKRLSNNKKSKNSNNYGMSSSTSKKKRSNKLEDQFTAQSEKPDLLEKQMMEYIESELKKKRQSSNKNIPEGFVTSKPQQPQQTTDFSIMSQLEDLPEHLKITSNLVVEDVDIALNSVQEVKLPIENKLKNIEETEKARKKLQEKMKNKKSDENNTNRYNNDELPSSYHSFNYHKRQYHQELRRKQELYGNDYQNNYYNRYNNNNNRNNNNNNRNNYNNNRNNYNNNRNNQSNNNSTNNNSQNNQKGNNNNKNQQNNGNNYQKKRSNDNLALYRFKRRLAREASNALPAPILTPYKSSL</sequence>
<name>A0ABQ8YZP4_9EUKA</name>
<feature type="compositionally biased region" description="Polar residues" evidence="4">
    <location>
        <begin position="216"/>
        <end position="228"/>
    </location>
</feature>
<keyword evidence="6" id="KW-1185">Reference proteome</keyword>
<dbReference type="PANTHER" id="PTHR13486:SF2">
    <property type="entry name" value="SPLICING FACTOR C9ORF78"/>
    <property type="match status" value="1"/>
</dbReference>
<evidence type="ECO:0000256" key="1">
    <source>
        <dbReference type="ARBA" id="ARBA00004123"/>
    </source>
</evidence>
<dbReference type="PANTHER" id="PTHR13486">
    <property type="entry name" value="TELOMERE LENGTH AND SILENCING PROTEIN 1 TLS1 FAMILY MEMBER"/>
    <property type="match status" value="1"/>
</dbReference>
<evidence type="ECO:0000313" key="6">
    <source>
        <dbReference type="Proteomes" id="UP001150062"/>
    </source>
</evidence>
<dbReference type="Proteomes" id="UP001150062">
    <property type="component" value="Unassembled WGS sequence"/>
</dbReference>
<feature type="compositionally biased region" description="Low complexity" evidence="4">
    <location>
        <begin position="254"/>
        <end position="321"/>
    </location>
</feature>
<evidence type="ECO:0000256" key="2">
    <source>
        <dbReference type="ARBA" id="ARBA00007643"/>
    </source>
</evidence>
<accession>A0ABQ8YZP4</accession>
<evidence type="ECO:0000256" key="3">
    <source>
        <dbReference type="ARBA" id="ARBA00023242"/>
    </source>
</evidence>
<keyword evidence="3" id="KW-0539">Nucleus</keyword>
<feature type="compositionally biased region" description="Basic and acidic residues" evidence="4">
    <location>
        <begin position="201"/>
        <end position="215"/>
    </location>
</feature>